<dbReference type="RefSeq" id="WP_210511035.1">
    <property type="nucleotide sequence ID" value="NZ_JAFIDN010000003.1"/>
</dbReference>
<dbReference type="GO" id="GO:0050308">
    <property type="term" value="F:sugar-phosphatase activity"/>
    <property type="evidence" value="ECO:0007669"/>
    <property type="project" value="TreeGrafter"/>
</dbReference>
<protein>
    <recommendedName>
        <fullName evidence="3">HAD family hydrolase</fullName>
    </recommendedName>
</protein>
<dbReference type="InterPro" id="IPR036412">
    <property type="entry name" value="HAD-like_sf"/>
</dbReference>
<keyword evidence="2" id="KW-1185">Reference proteome</keyword>
<dbReference type="InterPro" id="IPR051806">
    <property type="entry name" value="HAD-like_SPP"/>
</dbReference>
<evidence type="ECO:0008006" key="3">
    <source>
        <dbReference type="Google" id="ProtNLM"/>
    </source>
</evidence>
<dbReference type="Gene3D" id="3.40.50.1000">
    <property type="entry name" value="HAD superfamily/HAD-like"/>
    <property type="match status" value="1"/>
</dbReference>
<dbReference type="Proteomes" id="UP000673975">
    <property type="component" value="Unassembled WGS sequence"/>
</dbReference>
<dbReference type="EMBL" id="JAFIDN010000003">
    <property type="protein sequence ID" value="MBP3192140.1"/>
    <property type="molecule type" value="Genomic_DNA"/>
</dbReference>
<dbReference type="PANTHER" id="PTHR43481:SF4">
    <property type="entry name" value="GLYCEROL-1-PHOSPHATE PHOSPHOHYDROLASE 1-RELATED"/>
    <property type="match status" value="1"/>
</dbReference>
<reference evidence="1" key="1">
    <citation type="submission" date="2021-02" db="EMBL/GenBank/DDBJ databases">
        <title>Natronogracilivirga saccharolytica gen. nov. sp. nov. a new anaerobic, haloalkiliphilic carbohydrate-fermenting bacterium from soda lake and proposing of Cyclonatronumiaceae fam. nov. in the phylum Balneolaeota.</title>
        <authorList>
            <person name="Zhilina T.N."/>
            <person name="Sorokin D.Y."/>
            <person name="Zavarzina D.G."/>
            <person name="Toshchakov S.V."/>
            <person name="Kublanov I.V."/>
        </authorList>
    </citation>
    <scope>NUCLEOTIDE SEQUENCE</scope>
    <source>
        <strain evidence="1">Z-1702</strain>
    </source>
</reference>
<gene>
    <name evidence="1" type="ORF">NATSA_05640</name>
</gene>
<dbReference type="InterPro" id="IPR023214">
    <property type="entry name" value="HAD_sf"/>
</dbReference>
<dbReference type="PANTHER" id="PTHR43481">
    <property type="entry name" value="FRUCTOSE-1-PHOSPHATE PHOSPHATASE"/>
    <property type="match status" value="1"/>
</dbReference>
<evidence type="ECO:0000313" key="1">
    <source>
        <dbReference type="EMBL" id="MBP3192140.1"/>
    </source>
</evidence>
<evidence type="ECO:0000313" key="2">
    <source>
        <dbReference type="Proteomes" id="UP000673975"/>
    </source>
</evidence>
<name>A0A8J7UU82_9BACT</name>
<dbReference type="SUPFAM" id="SSF56784">
    <property type="entry name" value="HAD-like"/>
    <property type="match status" value="1"/>
</dbReference>
<sequence>MPIKIISRNQAADMMVSRGDQFVRIPNPSYVYPPYEICPIAPALKEFNTTPLAAVMDMDGTTTTTETLCIHALEHAVRKAMGSGGPDWQGLDPDRDYPHVIGNSTTKHVEYLADTYGSAFEPEAIGSAFLDAARWTLGNSRDEQRRQQVRVNAQQFGASDIVADHGDAGGKTNRPFSITGREHQVQACIDIYYQRYHEILAAIERNDRTFLDEIPGVDPDRPLIEPMPGVAVTLSLLKGDLGEDAGKLAGVADPDNKFGEPGKSAQILAGLGRFFAEHPVKLALVTSSIRYEAEVVMKEVFHVIRDEIETWPVSEAVKARLRKRFDEPALCYDAFVTASDSSEIRLKPFRDLYSIALQQTGVQPEDFDSVIGFEDSQSGTVAIRAAGIGRCIAVPFSETSGHSFDAASFVAEGGLPEVLLAHSFFVSGLMRNHI</sequence>
<accession>A0A8J7UU82</accession>
<dbReference type="AlphaFoldDB" id="A0A8J7UU82"/>
<comment type="caution">
    <text evidence="1">The sequence shown here is derived from an EMBL/GenBank/DDBJ whole genome shotgun (WGS) entry which is preliminary data.</text>
</comment>
<proteinExistence type="predicted"/>
<organism evidence="1 2">
    <name type="scientific">Natronogracilivirga saccharolytica</name>
    <dbReference type="NCBI Taxonomy" id="2812953"/>
    <lineage>
        <taxon>Bacteria</taxon>
        <taxon>Pseudomonadati</taxon>
        <taxon>Balneolota</taxon>
        <taxon>Balneolia</taxon>
        <taxon>Balneolales</taxon>
        <taxon>Cyclonatronaceae</taxon>
        <taxon>Natronogracilivirga</taxon>
    </lineage>
</organism>